<dbReference type="Pfam" id="PF20700">
    <property type="entry name" value="Mutator"/>
    <property type="match status" value="1"/>
</dbReference>
<reference evidence="2" key="1">
    <citation type="submission" date="2021-03" db="EMBL/GenBank/DDBJ databases">
        <authorList>
            <person name="Bekaert M."/>
        </authorList>
    </citation>
    <scope>NUCLEOTIDE SEQUENCE</scope>
</reference>
<accession>A0A8S3VIH5</accession>
<evidence type="ECO:0000313" key="2">
    <source>
        <dbReference type="EMBL" id="CAG2253400.1"/>
    </source>
</evidence>
<evidence type="ECO:0000313" key="3">
    <source>
        <dbReference type="Proteomes" id="UP000683360"/>
    </source>
</evidence>
<dbReference type="InterPro" id="IPR049012">
    <property type="entry name" value="Mutator_transp_dom"/>
</dbReference>
<dbReference type="OrthoDB" id="7698403at2759"/>
<organism evidence="2 3">
    <name type="scientific">Mytilus edulis</name>
    <name type="common">Blue mussel</name>
    <dbReference type="NCBI Taxonomy" id="6550"/>
    <lineage>
        <taxon>Eukaryota</taxon>
        <taxon>Metazoa</taxon>
        <taxon>Spiralia</taxon>
        <taxon>Lophotrochozoa</taxon>
        <taxon>Mollusca</taxon>
        <taxon>Bivalvia</taxon>
        <taxon>Autobranchia</taxon>
        <taxon>Pteriomorphia</taxon>
        <taxon>Mytilida</taxon>
        <taxon>Mytiloidea</taxon>
        <taxon>Mytilidae</taxon>
        <taxon>Mytilinae</taxon>
        <taxon>Mytilus</taxon>
    </lineage>
</organism>
<protein>
    <recommendedName>
        <fullName evidence="1">Mutator-like transposase domain-containing protein</fullName>
    </recommendedName>
</protein>
<comment type="caution">
    <text evidence="2">The sequence shown here is derived from an EMBL/GenBank/DDBJ whole genome shotgun (WGS) entry which is preliminary data.</text>
</comment>
<dbReference type="PANTHER" id="PTHR19446">
    <property type="entry name" value="REVERSE TRANSCRIPTASES"/>
    <property type="match status" value="1"/>
</dbReference>
<keyword evidence="3" id="KW-1185">Reference proteome</keyword>
<dbReference type="Proteomes" id="UP000683360">
    <property type="component" value="Unassembled WGS sequence"/>
</dbReference>
<proteinExistence type="predicted"/>
<dbReference type="InterPro" id="IPR036691">
    <property type="entry name" value="Endo/exonu/phosph_ase_sf"/>
</dbReference>
<dbReference type="SUPFAM" id="SSF56219">
    <property type="entry name" value="DNase I-like"/>
    <property type="match status" value="1"/>
</dbReference>
<gene>
    <name evidence="2" type="ORF">MEDL_64957</name>
</gene>
<sequence>MVLTEIPIMSVLIAGDVNARTGSKQLDFIQNDILDTHISSLFEEYNPDFDIPVRHSQDSILSTRGKTLNDLCVQTGIRILNGRTPGDYIGQLTCHTPMGSSVVDYFLSSESLLSNILVFKVHDFKADLSDHCQVSTMLKVNCIFNAVQKDVYSIPNQYIWEENSAEKFQNALASPLVQEKIKTFNNTNYTGDSNIMIQDLNNILYEAANISIKKKIIKKVNGTAKVKKSQQSKWFDLPLINMKKQLCDKEKLFKKYNKDPYIRSSFFALLKKYRKARKTKYREFRADLIDQLDNLREENPKSYWTLLESLKNSDKKTEKSSNITSTEWAEYFKDLNKKPVTPSPNIIEFLRNLENAKVFTELDILITDKEISDAIHTLKNKKSCGPDSISNEMIKNSQSFLIKSLNHVFNKILSTGNYPQIWANGFITALFKNGSKDDPSNYRGLTVTSCLIMAKRTPGFKSVKQQRKSEAVSEAQRRRWDRETSKLFDTIFVQDHPYAAVSKRSSPDISNCVNEEIIEIDGSNITADFSEWRVGRRVVELGVLADGLAACKKCGLPLSLQNCSTINSHGLAAILKIVCANTACLFTNLVTAGKRHGKYKSELISLNKISLTLGMPAMIHVGLGEQQVNRILAELNIPTVSHSMLDERQREIGWVIEHVAEECDGTDDLTVSVDAGWQTRGSGRAYNSLTGHCSMIGSKTGKILGYKWRSKSCRICQKAEHEGKIVRKHTCRKNFTGSAKAMEPDMVEEMVTDSIEKGAKITAIIGDEDTTTIARLRAKVDPRIKKLSDSNHIKNLSVPVNVSTGLSPGIYTQKNQKTSACEIREGTTYKSNAALCDLKEEDINEIPTPSSKPENNVMCLEDATEYTQIYFDIEATVEHHTLLSYQRLEEKKCFLHMFCNLVKLPQKQQK</sequence>
<dbReference type="EMBL" id="CAJPWZ010003150">
    <property type="protein sequence ID" value="CAG2253400.1"/>
    <property type="molecule type" value="Genomic_DNA"/>
</dbReference>
<feature type="domain" description="Mutator-like transposase" evidence="1">
    <location>
        <begin position="661"/>
        <end position="794"/>
    </location>
</feature>
<name>A0A8S3VIH5_MYTED</name>
<dbReference type="AlphaFoldDB" id="A0A8S3VIH5"/>
<dbReference type="Gene3D" id="3.60.10.10">
    <property type="entry name" value="Endonuclease/exonuclease/phosphatase"/>
    <property type="match status" value="1"/>
</dbReference>
<evidence type="ECO:0000259" key="1">
    <source>
        <dbReference type="Pfam" id="PF20700"/>
    </source>
</evidence>